<dbReference type="OrthoDB" id="3727135at2"/>
<dbReference type="Pfam" id="PF00440">
    <property type="entry name" value="TetR_N"/>
    <property type="match status" value="1"/>
</dbReference>
<evidence type="ECO:0000313" key="7">
    <source>
        <dbReference type="EMBL" id="SDR97951.1"/>
    </source>
</evidence>
<evidence type="ECO:0000256" key="1">
    <source>
        <dbReference type="ARBA" id="ARBA00023015"/>
    </source>
</evidence>
<gene>
    <name evidence="7" type="ORF">SAMN04489812_0506</name>
</gene>
<dbReference type="PANTHER" id="PTHR30055:SF148">
    <property type="entry name" value="TETR-FAMILY TRANSCRIPTIONAL REGULATOR"/>
    <property type="match status" value="1"/>
</dbReference>
<evidence type="ECO:0000256" key="2">
    <source>
        <dbReference type="ARBA" id="ARBA00023125"/>
    </source>
</evidence>
<feature type="region of interest" description="Disordered" evidence="5">
    <location>
        <begin position="87"/>
        <end position="121"/>
    </location>
</feature>
<dbReference type="InterPro" id="IPR011075">
    <property type="entry name" value="TetR_C"/>
</dbReference>
<dbReference type="STRING" id="630515.SAMN04489812_0506"/>
<accession>A0A1H1NFX5</accession>
<keyword evidence="1" id="KW-0805">Transcription regulation</keyword>
<dbReference type="AlphaFoldDB" id="A0A1H1NFX5"/>
<feature type="compositionally biased region" description="Pro residues" evidence="5">
    <location>
        <begin position="87"/>
        <end position="116"/>
    </location>
</feature>
<dbReference type="EMBL" id="LT629772">
    <property type="protein sequence ID" value="SDR97951.1"/>
    <property type="molecule type" value="Genomic_DNA"/>
</dbReference>
<dbReference type="InterPro" id="IPR023772">
    <property type="entry name" value="DNA-bd_HTH_TetR-type_CS"/>
</dbReference>
<dbReference type="PANTHER" id="PTHR30055">
    <property type="entry name" value="HTH-TYPE TRANSCRIPTIONAL REGULATOR RUTR"/>
    <property type="match status" value="1"/>
</dbReference>
<name>A0A1H1NFX5_9ACTN</name>
<feature type="compositionally biased region" description="Low complexity" evidence="5">
    <location>
        <begin position="9"/>
        <end position="20"/>
    </location>
</feature>
<organism evidence="7 8">
    <name type="scientific">Microlunatus soli</name>
    <dbReference type="NCBI Taxonomy" id="630515"/>
    <lineage>
        <taxon>Bacteria</taxon>
        <taxon>Bacillati</taxon>
        <taxon>Actinomycetota</taxon>
        <taxon>Actinomycetes</taxon>
        <taxon>Propionibacteriales</taxon>
        <taxon>Propionibacteriaceae</taxon>
        <taxon>Microlunatus</taxon>
    </lineage>
</organism>
<evidence type="ECO:0000256" key="4">
    <source>
        <dbReference type="PROSITE-ProRule" id="PRU00335"/>
    </source>
</evidence>
<dbReference type="InterPro" id="IPR036271">
    <property type="entry name" value="Tet_transcr_reg_TetR-rel_C_sf"/>
</dbReference>
<keyword evidence="2 4" id="KW-0238">DNA-binding</keyword>
<dbReference type="PROSITE" id="PS01081">
    <property type="entry name" value="HTH_TETR_1"/>
    <property type="match status" value="1"/>
</dbReference>
<protein>
    <submittedName>
        <fullName evidence="7">Transcriptional repressor C-terminal</fullName>
    </submittedName>
</protein>
<dbReference type="GO" id="GO:0003700">
    <property type="term" value="F:DNA-binding transcription factor activity"/>
    <property type="evidence" value="ECO:0007669"/>
    <property type="project" value="TreeGrafter"/>
</dbReference>
<proteinExistence type="predicted"/>
<dbReference type="SUPFAM" id="SSF46689">
    <property type="entry name" value="Homeodomain-like"/>
    <property type="match status" value="1"/>
</dbReference>
<dbReference type="Gene3D" id="1.10.357.10">
    <property type="entry name" value="Tetracycline Repressor, domain 2"/>
    <property type="match status" value="2"/>
</dbReference>
<feature type="region of interest" description="Disordered" evidence="5">
    <location>
        <begin position="1"/>
        <end position="22"/>
    </location>
</feature>
<evidence type="ECO:0000256" key="3">
    <source>
        <dbReference type="ARBA" id="ARBA00023163"/>
    </source>
</evidence>
<dbReference type="InterPro" id="IPR050109">
    <property type="entry name" value="HTH-type_TetR-like_transc_reg"/>
</dbReference>
<dbReference type="Pfam" id="PF16859">
    <property type="entry name" value="TetR_C_11"/>
    <property type="match status" value="1"/>
</dbReference>
<dbReference type="InterPro" id="IPR001647">
    <property type="entry name" value="HTH_TetR"/>
</dbReference>
<dbReference type="SUPFAM" id="SSF48498">
    <property type="entry name" value="Tetracyclin repressor-like, C-terminal domain"/>
    <property type="match status" value="1"/>
</dbReference>
<sequence length="233" mass="24731">MAPTPPSSPAAGPARTPGRPRISVDSAVFTATLKTIHEIGYARATVERIAAEAGIAKTTIYRRWPSKGVLIVDCLLDEFGPVPIAPEPISPAPISPEPISPEPISPEPISPGPISPGPIADRGRGDQIAGAIRWIAAKISQPGVGDAFAGVFSDAVSDPALREILATRFQEPYRLALERALGESRQHVLFLIDVVVGTLLHRMGMTGEPMVDSDVDILVEMVLAHFGDDRRSA</sequence>
<evidence type="ECO:0000313" key="8">
    <source>
        <dbReference type="Proteomes" id="UP000199103"/>
    </source>
</evidence>
<dbReference type="InterPro" id="IPR009057">
    <property type="entry name" value="Homeodomain-like_sf"/>
</dbReference>
<dbReference type="Proteomes" id="UP000199103">
    <property type="component" value="Chromosome I"/>
</dbReference>
<dbReference type="GO" id="GO:0000976">
    <property type="term" value="F:transcription cis-regulatory region binding"/>
    <property type="evidence" value="ECO:0007669"/>
    <property type="project" value="TreeGrafter"/>
</dbReference>
<keyword evidence="3" id="KW-0804">Transcription</keyword>
<feature type="DNA-binding region" description="H-T-H motif" evidence="4">
    <location>
        <begin position="45"/>
        <end position="64"/>
    </location>
</feature>
<keyword evidence="8" id="KW-1185">Reference proteome</keyword>
<evidence type="ECO:0000256" key="5">
    <source>
        <dbReference type="SAM" id="MobiDB-lite"/>
    </source>
</evidence>
<dbReference type="PROSITE" id="PS50977">
    <property type="entry name" value="HTH_TETR_2"/>
    <property type="match status" value="1"/>
</dbReference>
<reference evidence="7 8" key="1">
    <citation type="submission" date="2016-10" db="EMBL/GenBank/DDBJ databases">
        <authorList>
            <person name="de Groot N.N."/>
        </authorList>
    </citation>
    <scope>NUCLEOTIDE SEQUENCE [LARGE SCALE GENOMIC DNA]</scope>
    <source>
        <strain evidence="7 8">DSM 21800</strain>
    </source>
</reference>
<evidence type="ECO:0000259" key="6">
    <source>
        <dbReference type="PROSITE" id="PS50977"/>
    </source>
</evidence>
<feature type="domain" description="HTH tetR-type" evidence="6">
    <location>
        <begin position="22"/>
        <end position="82"/>
    </location>
</feature>